<dbReference type="GO" id="GO:0003964">
    <property type="term" value="F:RNA-directed DNA polymerase activity"/>
    <property type="evidence" value="ECO:0007669"/>
    <property type="project" value="UniProtKB-KW"/>
</dbReference>
<reference evidence="8" key="1">
    <citation type="submission" date="2023-08" db="EMBL/GenBank/DDBJ databases">
        <title>A de novo genome assembly of Solanum verrucosum Schlechtendal, a Mexican diploid species geographically isolated from the other diploid A-genome species in potato relatives.</title>
        <authorList>
            <person name="Hosaka K."/>
        </authorList>
    </citation>
    <scope>NUCLEOTIDE SEQUENCE</scope>
    <source>
        <tissue evidence="8">Young leaves</tissue>
    </source>
</reference>
<evidence type="ECO:0000256" key="3">
    <source>
        <dbReference type="ARBA" id="ARBA00022722"/>
    </source>
</evidence>
<dbReference type="GO" id="GO:0004519">
    <property type="term" value="F:endonuclease activity"/>
    <property type="evidence" value="ECO:0007669"/>
    <property type="project" value="UniProtKB-KW"/>
</dbReference>
<keyword evidence="5" id="KW-0378">Hydrolase</keyword>
<dbReference type="PANTHER" id="PTHR37984:SF5">
    <property type="entry name" value="PROTEIN NYNRIN-LIKE"/>
    <property type="match status" value="1"/>
</dbReference>
<keyword evidence="1" id="KW-0808">Transferase</keyword>
<keyword evidence="3" id="KW-0540">Nuclease</keyword>
<sequence length="197" mass="22201">MEMGNSAPKDHLISCLMARKIISKGCISRVVRARDIDSETPTLESVHIVNDFLEVYPNDLSAAFVFSLKIWRHYLYGVHGDMFTDHKSLQYVFKKNDINLHQQRWLKILKDYDMSVLYHPSKANIVADAFSRLSMSSVAHVEDGKKKLVHDVHRLDRLGVSLDDSDESGIIVQNGSVSSFVSDVKAKQDLDGLSPKG</sequence>
<evidence type="ECO:0000256" key="2">
    <source>
        <dbReference type="ARBA" id="ARBA00022695"/>
    </source>
</evidence>
<dbReference type="InterPro" id="IPR043502">
    <property type="entry name" value="DNA/RNA_pol_sf"/>
</dbReference>
<keyword evidence="9" id="KW-1185">Reference proteome</keyword>
<keyword evidence="2" id="KW-0548">Nucleotidyltransferase</keyword>
<protein>
    <recommendedName>
        <fullName evidence="7">Reverse transcriptase RNase H-like domain-containing protein</fullName>
    </recommendedName>
</protein>
<dbReference type="EMBL" id="CP133622">
    <property type="protein sequence ID" value="WMV55277.1"/>
    <property type="molecule type" value="Genomic_DNA"/>
</dbReference>
<dbReference type="AlphaFoldDB" id="A0AAF0ZWP2"/>
<feature type="domain" description="Reverse transcriptase RNase H-like" evidence="7">
    <location>
        <begin position="62"/>
        <end position="112"/>
    </location>
</feature>
<dbReference type="InterPro" id="IPR041373">
    <property type="entry name" value="RT_RNaseH"/>
</dbReference>
<evidence type="ECO:0000256" key="6">
    <source>
        <dbReference type="ARBA" id="ARBA00022918"/>
    </source>
</evidence>
<gene>
    <name evidence="8" type="ORF">MTR67_048662</name>
</gene>
<name>A0AAF0ZWP2_SOLVR</name>
<dbReference type="InterPro" id="IPR050951">
    <property type="entry name" value="Retrovirus_Pol_polyprotein"/>
</dbReference>
<evidence type="ECO:0000259" key="7">
    <source>
        <dbReference type="Pfam" id="PF17917"/>
    </source>
</evidence>
<keyword evidence="4" id="KW-0255">Endonuclease</keyword>
<evidence type="ECO:0000256" key="1">
    <source>
        <dbReference type="ARBA" id="ARBA00022679"/>
    </source>
</evidence>
<dbReference type="PANTHER" id="PTHR37984">
    <property type="entry name" value="PROTEIN CBG26694"/>
    <property type="match status" value="1"/>
</dbReference>
<evidence type="ECO:0000313" key="8">
    <source>
        <dbReference type="EMBL" id="WMV55277.1"/>
    </source>
</evidence>
<dbReference type="Proteomes" id="UP001234989">
    <property type="component" value="Chromosome 11"/>
</dbReference>
<evidence type="ECO:0000256" key="4">
    <source>
        <dbReference type="ARBA" id="ARBA00022759"/>
    </source>
</evidence>
<evidence type="ECO:0000256" key="5">
    <source>
        <dbReference type="ARBA" id="ARBA00022801"/>
    </source>
</evidence>
<proteinExistence type="predicted"/>
<dbReference type="Pfam" id="PF17917">
    <property type="entry name" value="RT_RNaseH"/>
    <property type="match status" value="1"/>
</dbReference>
<accession>A0AAF0ZWP2</accession>
<keyword evidence="6" id="KW-0695">RNA-directed DNA polymerase</keyword>
<evidence type="ECO:0000313" key="9">
    <source>
        <dbReference type="Proteomes" id="UP001234989"/>
    </source>
</evidence>
<dbReference type="SUPFAM" id="SSF56672">
    <property type="entry name" value="DNA/RNA polymerases"/>
    <property type="match status" value="1"/>
</dbReference>
<organism evidence="8 9">
    <name type="scientific">Solanum verrucosum</name>
    <dbReference type="NCBI Taxonomy" id="315347"/>
    <lineage>
        <taxon>Eukaryota</taxon>
        <taxon>Viridiplantae</taxon>
        <taxon>Streptophyta</taxon>
        <taxon>Embryophyta</taxon>
        <taxon>Tracheophyta</taxon>
        <taxon>Spermatophyta</taxon>
        <taxon>Magnoliopsida</taxon>
        <taxon>eudicotyledons</taxon>
        <taxon>Gunneridae</taxon>
        <taxon>Pentapetalae</taxon>
        <taxon>asterids</taxon>
        <taxon>lamiids</taxon>
        <taxon>Solanales</taxon>
        <taxon>Solanaceae</taxon>
        <taxon>Solanoideae</taxon>
        <taxon>Solaneae</taxon>
        <taxon>Solanum</taxon>
    </lineage>
</organism>
<dbReference type="GO" id="GO:0016787">
    <property type="term" value="F:hydrolase activity"/>
    <property type="evidence" value="ECO:0007669"/>
    <property type="project" value="UniProtKB-KW"/>
</dbReference>